<name>A0A449IK38_PSEFR</name>
<accession>A0A449IK38</accession>
<dbReference type="Proteomes" id="UP000330809">
    <property type="component" value="Unassembled WGS sequence"/>
</dbReference>
<sequence length="447" mass="48754">MTYDITVNDRFGLGRRIKPWQVDKWELYRIAQYCDQLVPDGRGGMEPRFICNLNLQGKADAWTLLRDISAIYRGMTYWAQGQVFSLSDMPRSTDFDFAYTRANVIDGKFTYASASERTRYSRAMISYDNLANNYDTDVTAVTDSKLQRRGKWALLTNAKDRAVTFRTGLAGRIPLPGYVIPIADELIAERPVGGLVAAVAGKVITLDRDTSAKPGDRLILNLPDGKCEGRTIQLVSGRKVTVTTAYSVAPEPELVWCLDADDLAVPLYRVTSVSRPEAGVFEISAVLYDPSKFAHIDTGARLEERPISVIPITVVPAPASVALTSNSSIAQGLAVTTMSITWESVPGAVAYDVDLPAGRGQAWDGALQPATFVGQPAHNVTLSFTTGQDGTGIALYTLMQTYWMNSRVLYVGVNTGHAPAYVHPPMEYGILAAGSFVASFQSSGRLK</sequence>
<dbReference type="PANTHER" id="PTHR36251">
    <property type="entry name" value="FELS-1 PROPHAGE HOST SPECIFICITY PROTEIN-RELATED"/>
    <property type="match status" value="1"/>
</dbReference>
<reference evidence="1 2" key="1">
    <citation type="submission" date="2019-02" db="EMBL/GenBank/DDBJ databases">
        <authorList>
            <consortium name="Pathogen Informatics"/>
        </authorList>
    </citation>
    <scope>NUCLEOTIDE SEQUENCE [LARGE SCALE GENOMIC DNA]</scope>
    <source>
        <strain evidence="1 2">3012STDY7103891</strain>
    </source>
</reference>
<dbReference type="PANTHER" id="PTHR36251:SF2">
    <property type="entry name" value="GIFSY-2 PROPHAGE HOST SPECIFICITY PROTEIN J, PHAGE LAMBDA"/>
    <property type="match status" value="1"/>
</dbReference>
<dbReference type="InterPro" id="IPR053171">
    <property type="entry name" value="Viral_Tip_Attach_Protein"/>
</dbReference>
<evidence type="ECO:0000313" key="1">
    <source>
        <dbReference type="EMBL" id="VFB19804.1"/>
    </source>
</evidence>
<evidence type="ECO:0000313" key="2">
    <source>
        <dbReference type="Proteomes" id="UP000330809"/>
    </source>
</evidence>
<dbReference type="AlphaFoldDB" id="A0A449IK38"/>
<dbReference type="EMBL" id="CAACYJ010000035">
    <property type="protein sequence ID" value="VFB19804.1"/>
    <property type="molecule type" value="Genomic_DNA"/>
</dbReference>
<organism evidence="1 2">
    <name type="scientific">Pseudomonas fragi</name>
    <dbReference type="NCBI Taxonomy" id="296"/>
    <lineage>
        <taxon>Bacteria</taxon>
        <taxon>Pseudomonadati</taxon>
        <taxon>Pseudomonadota</taxon>
        <taxon>Gammaproteobacteria</taxon>
        <taxon>Pseudomonadales</taxon>
        <taxon>Pseudomonadaceae</taxon>
        <taxon>Pseudomonas</taxon>
    </lineage>
</organism>
<protein>
    <submittedName>
        <fullName evidence="1">Putative phage host specificity protein</fullName>
    </submittedName>
</protein>
<gene>
    <name evidence="1" type="ORF">NCTC10754_02412</name>
</gene>
<proteinExistence type="predicted"/>